<name>A0A4P6K0V8_KTERU</name>
<accession>A0A4P6K0V8</accession>
<sequence>MHMKNVLKNVSLLSKTSGHPSLFPLASLSFLMVLLVMFSGCGNNTGNTVNTGQVSSALAAGVKGYPVTVYFPKRNPQGLVSETKIFPVQRLSTTKAVATTALQLLIAGPTALEQKAGYYSDLGSMLRGPSTCRNGQGGADFRLTLDRRGKFVEVGTATLQFCRKIIGIAAIPDAIVRDQIGETLEQFPTIKKVLILKMDGSCFQNESLEGKYCESYQPG</sequence>
<dbReference type="OrthoDB" id="9255860at2"/>
<protein>
    <recommendedName>
        <fullName evidence="2">GerMN domain-containing protein</fullName>
    </recommendedName>
</protein>
<keyword evidence="4" id="KW-1185">Reference proteome</keyword>
<feature type="transmembrane region" description="Helical" evidence="1">
    <location>
        <begin position="21"/>
        <end position="40"/>
    </location>
</feature>
<evidence type="ECO:0000313" key="4">
    <source>
        <dbReference type="Proteomes" id="UP000290365"/>
    </source>
</evidence>
<dbReference type="KEGG" id="kbs:EPA93_35835"/>
<keyword evidence="1" id="KW-1133">Transmembrane helix</keyword>
<organism evidence="3 4">
    <name type="scientific">Ktedonosporobacter rubrisoli</name>
    <dbReference type="NCBI Taxonomy" id="2509675"/>
    <lineage>
        <taxon>Bacteria</taxon>
        <taxon>Bacillati</taxon>
        <taxon>Chloroflexota</taxon>
        <taxon>Ktedonobacteria</taxon>
        <taxon>Ktedonobacterales</taxon>
        <taxon>Ktedonosporobacteraceae</taxon>
        <taxon>Ktedonosporobacter</taxon>
    </lineage>
</organism>
<reference evidence="3 4" key="1">
    <citation type="submission" date="2019-01" db="EMBL/GenBank/DDBJ databases">
        <title>Ktedonosporobacter rubrisoli SCAWS-G2.</title>
        <authorList>
            <person name="Huang Y."/>
            <person name="Yan B."/>
        </authorList>
    </citation>
    <scope>NUCLEOTIDE SEQUENCE [LARGE SCALE GENOMIC DNA]</scope>
    <source>
        <strain evidence="3 4">SCAWS-G2</strain>
    </source>
</reference>
<dbReference type="EMBL" id="CP035758">
    <property type="protein sequence ID" value="QBD81056.1"/>
    <property type="molecule type" value="Genomic_DNA"/>
</dbReference>
<keyword evidence="1" id="KW-0812">Transmembrane</keyword>
<evidence type="ECO:0000259" key="2">
    <source>
        <dbReference type="Pfam" id="PF10646"/>
    </source>
</evidence>
<keyword evidence="1" id="KW-0472">Membrane</keyword>
<evidence type="ECO:0000313" key="3">
    <source>
        <dbReference type="EMBL" id="QBD81056.1"/>
    </source>
</evidence>
<dbReference type="AlphaFoldDB" id="A0A4P6K0V8"/>
<proteinExistence type="predicted"/>
<dbReference type="InterPro" id="IPR019606">
    <property type="entry name" value="GerMN"/>
</dbReference>
<feature type="domain" description="GerMN" evidence="2">
    <location>
        <begin position="68"/>
        <end position="200"/>
    </location>
</feature>
<dbReference type="Proteomes" id="UP000290365">
    <property type="component" value="Chromosome"/>
</dbReference>
<dbReference type="Pfam" id="PF10646">
    <property type="entry name" value="Germane"/>
    <property type="match status" value="1"/>
</dbReference>
<evidence type="ECO:0000256" key="1">
    <source>
        <dbReference type="SAM" id="Phobius"/>
    </source>
</evidence>
<gene>
    <name evidence="3" type="ORF">EPA93_35835</name>
</gene>